<sequence length="220" mass="24484">MSYVDPAKSKLFRQEALDARRDRFQGSVLLTFPISSWLISAFAIAVFILIAAIVVFCSYTRRVTVSGQVTPSLGVLRVYPAQAGIVVEKRVVEGQHVRAGDVLYVLSSDRYSSAMGGTQVEVSNQISYRRASLESELENARRLQTEEAVRQVIVQGFDILKLVRIETTVFSWNAASARVLTKCGFEHEGRLRMSFNKSGEIADRDVFALLCPQNLGHHSV</sequence>
<protein>
    <submittedName>
        <fullName evidence="3">Secretion protein</fullName>
    </submittedName>
</protein>
<dbReference type="Gene3D" id="3.40.630.30">
    <property type="match status" value="1"/>
</dbReference>
<evidence type="ECO:0000313" key="3">
    <source>
        <dbReference type="EMBL" id="VVE55207.1"/>
    </source>
</evidence>
<evidence type="ECO:0000256" key="1">
    <source>
        <dbReference type="SAM" id="Phobius"/>
    </source>
</evidence>
<dbReference type="RefSeq" id="WP_150671436.1">
    <property type="nucleotide sequence ID" value="NZ_CABPSB010000030.1"/>
</dbReference>
<keyword evidence="1" id="KW-0812">Transmembrane</keyword>
<dbReference type="Pfam" id="PF13302">
    <property type="entry name" value="Acetyltransf_3"/>
    <property type="match status" value="1"/>
</dbReference>
<dbReference type="AlphaFoldDB" id="A0A5E4Z3B0"/>
<dbReference type="PANTHER" id="PTHR30386">
    <property type="entry name" value="MEMBRANE FUSION SUBUNIT OF EMRAB-TOLC MULTIDRUG EFFLUX PUMP"/>
    <property type="match status" value="1"/>
</dbReference>
<evidence type="ECO:0000259" key="2">
    <source>
        <dbReference type="Pfam" id="PF13302"/>
    </source>
</evidence>
<name>A0A5E4Z3B0_9BURK</name>
<reference evidence="3 4" key="1">
    <citation type="submission" date="2019-08" db="EMBL/GenBank/DDBJ databases">
        <authorList>
            <person name="Peeters C."/>
        </authorList>
    </citation>
    <scope>NUCLEOTIDE SEQUENCE [LARGE SCALE GENOMIC DNA]</scope>
    <source>
        <strain evidence="3 4">LMG 31108</strain>
    </source>
</reference>
<dbReference type="EMBL" id="CABPSB010000030">
    <property type="protein sequence ID" value="VVE55207.1"/>
    <property type="molecule type" value="Genomic_DNA"/>
</dbReference>
<organism evidence="3 4">
    <name type="scientific">Pandoraea anhela</name>
    <dbReference type="NCBI Taxonomy" id="2508295"/>
    <lineage>
        <taxon>Bacteria</taxon>
        <taxon>Pseudomonadati</taxon>
        <taxon>Pseudomonadota</taxon>
        <taxon>Betaproteobacteria</taxon>
        <taxon>Burkholderiales</taxon>
        <taxon>Burkholderiaceae</taxon>
        <taxon>Pandoraea</taxon>
    </lineage>
</organism>
<evidence type="ECO:0000313" key="4">
    <source>
        <dbReference type="Proteomes" id="UP000406256"/>
    </source>
</evidence>
<keyword evidence="1" id="KW-0472">Membrane</keyword>
<feature type="transmembrane region" description="Helical" evidence="1">
    <location>
        <begin position="37"/>
        <end position="59"/>
    </location>
</feature>
<dbReference type="InterPro" id="IPR050739">
    <property type="entry name" value="MFP"/>
</dbReference>
<dbReference type="InterPro" id="IPR016181">
    <property type="entry name" value="Acyl_CoA_acyltransferase"/>
</dbReference>
<dbReference type="Proteomes" id="UP000406256">
    <property type="component" value="Unassembled WGS sequence"/>
</dbReference>
<feature type="domain" description="N-acetyltransferase" evidence="2">
    <location>
        <begin position="145"/>
        <end position="186"/>
    </location>
</feature>
<dbReference type="SUPFAM" id="SSF55729">
    <property type="entry name" value="Acyl-CoA N-acyltransferases (Nat)"/>
    <property type="match status" value="1"/>
</dbReference>
<dbReference type="PANTHER" id="PTHR30386:SF28">
    <property type="entry name" value="EXPORTED PROTEIN"/>
    <property type="match status" value="1"/>
</dbReference>
<dbReference type="OrthoDB" id="9775513at2"/>
<keyword evidence="4" id="KW-1185">Reference proteome</keyword>
<keyword evidence="1" id="KW-1133">Transmembrane helix</keyword>
<accession>A0A5E4Z3B0</accession>
<gene>
    <name evidence="3" type="ORF">PAN31108_04991</name>
</gene>
<proteinExistence type="predicted"/>
<dbReference type="SUPFAM" id="SSF111369">
    <property type="entry name" value="HlyD-like secretion proteins"/>
    <property type="match status" value="1"/>
</dbReference>
<dbReference type="GO" id="GO:0016747">
    <property type="term" value="F:acyltransferase activity, transferring groups other than amino-acyl groups"/>
    <property type="evidence" value="ECO:0007669"/>
    <property type="project" value="InterPro"/>
</dbReference>
<dbReference type="InterPro" id="IPR000182">
    <property type="entry name" value="GNAT_dom"/>
</dbReference>